<dbReference type="InterPro" id="IPR042197">
    <property type="entry name" value="Apaf_helical"/>
</dbReference>
<dbReference type="InterPro" id="IPR002182">
    <property type="entry name" value="NB-ARC"/>
</dbReference>
<protein>
    <submittedName>
        <fullName evidence="10">Disease resistance protein RPM1</fullName>
    </submittedName>
</protein>
<keyword evidence="3" id="KW-0677">Repeat</keyword>
<dbReference type="Gene3D" id="3.80.10.10">
    <property type="entry name" value="Ribonuclease Inhibitor"/>
    <property type="match status" value="1"/>
</dbReference>
<dbReference type="InterPro" id="IPR036388">
    <property type="entry name" value="WH-like_DNA-bd_sf"/>
</dbReference>
<dbReference type="PANTHER" id="PTHR23155">
    <property type="entry name" value="DISEASE RESISTANCE PROTEIN RP"/>
    <property type="match status" value="1"/>
</dbReference>
<accession>M8BD84</accession>
<dbReference type="InterPro" id="IPR041118">
    <property type="entry name" value="Rx_N"/>
</dbReference>
<feature type="domain" description="Disease resistance N-terminal" evidence="8">
    <location>
        <begin position="7"/>
        <end position="87"/>
    </location>
</feature>
<evidence type="ECO:0000256" key="6">
    <source>
        <dbReference type="ARBA" id="ARBA00023054"/>
    </source>
</evidence>
<dbReference type="Gene3D" id="3.40.50.300">
    <property type="entry name" value="P-loop containing nucleotide triphosphate hydrolases"/>
    <property type="match status" value="2"/>
</dbReference>
<dbReference type="InterPro" id="IPR032675">
    <property type="entry name" value="LRR_dom_sf"/>
</dbReference>
<dbReference type="CDD" id="cd14798">
    <property type="entry name" value="RX-CC_like"/>
    <property type="match status" value="1"/>
</dbReference>
<evidence type="ECO:0000256" key="3">
    <source>
        <dbReference type="ARBA" id="ARBA00022737"/>
    </source>
</evidence>
<evidence type="ECO:0000256" key="1">
    <source>
        <dbReference type="ARBA" id="ARBA00008894"/>
    </source>
</evidence>
<dbReference type="Gene3D" id="1.10.10.10">
    <property type="entry name" value="Winged helix-like DNA-binding domain superfamily/Winged helix DNA-binding domain"/>
    <property type="match status" value="1"/>
</dbReference>
<evidence type="ECO:0000259" key="7">
    <source>
        <dbReference type="Pfam" id="PF00931"/>
    </source>
</evidence>
<keyword evidence="6" id="KW-0175">Coiled coil</keyword>
<dbReference type="GO" id="GO:0043531">
    <property type="term" value="F:ADP binding"/>
    <property type="evidence" value="ECO:0007669"/>
    <property type="project" value="InterPro"/>
</dbReference>
<keyword evidence="4" id="KW-0547">Nucleotide-binding</keyword>
<keyword evidence="5" id="KW-0611">Plant defense</keyword>
<dbReference type="Pfam" id="PF23598">
    <property type="entry name" value="LRR_14"/>
    <property type="match status" value="1"/>
</dbReference>
<evidence type="ECO:0000259" key="8">
    <source>
        <dbReference type="Pfam" id="PF18052"/>
    </source>
</evidence>
<dbReference type="InterPro" id="IPR044974">
    <property type="entry name" value="Disease_R_plants"/>
</dbReference>
<dbReference type="Pfam" id="PF18052">
    <property type="entry name" value="Rx_N"/>
    <property type="match status" value="1"/>
</dbReference>
<dbReference type="InterPro" id="IPR038005">
    <property type="entry name" value="RX-like_CC"/>
</dbReference>
<dbReference type="Gene3D" id="1.10.8.430">
    <property type="entry name" value="Helical domain of apoptotic protease-activating factors"/>
    <property type="match status" value="1"/>
</dbReference>
<feature type="domain" description="NB-ARC" evidence="7">
    <location>
        <begin position="340"/>
        <end position="413"/>
    </location>
</feature>
<evidence type="ECO:0000259" key="9">
    <source>
        <dbReference type="Pfam" id="PF23598"/>
    </source>
</evidence>
<dbReference type="EnsemblPlants" id="EMT11635">
    <property type="protein sequence ID" value="EMT11635"/>
    <property type="gene ID" value="F775_20047"/>
</dbReference>
<evidence type="ECO:0000256" key="5">
    <source>
        <dbReference type="ARBA" id="ARBA00022821"/>
    </source>
</evidence>
<proteinExistence type="inferred from homology"/>
<dbReference type="Gene3D" id="1.20.5.4130">
    <property type="match status" value="1"/>
</dbReference>
<dbReference type="PRINTS" id="PR00364">
    <property type="entry name" value="DISEASERSIST"/>
</dbReference>
<dbReference type="AlphaFoldDB" id="M8BD84"/>
<evidence type="ECO:0000256" key="2">
    <source>
        <dbReference type="ARBA" id="ARBA00022614"/>
    </source>
</evidence>
<feature type="domain" description="NB-ARC" evidence="7">
    <location>
        <begin position="187"/>
        <end position="268"/>
    </location>
</feature>
<evidence type="ECO:0000256" key="4">
    <source>
        <dbReference type="ARBA" id="ARBA00022741"/>
    </source>
</evidence>
<dbReference type="InterPro" id="IPR027417">
    <property type="entry name" value="P-loop_NTPase"/>
</dbReference>
<sequence>MDVATGAIGSLLHKLDELLNGKYKLRASVRHDVQFLSCEMESMYAALWKAAEVPRDQLGEPVKVWAGEVRQLSYIIEVILDKLLMGVPDFQGSTGPMEKKCSWFKKRKLRDEIADTIKDIKVRIQEAADRCDRYGLRDIVKIYRAPVPIDPRLAALYKDEKQLVGIDGKNFLELMKLVSDGDNVPSKKLKIVSVVGFGGLGKTTLVKRVYDKIKSGFDCIAFVPAGPNANVKKVFMDIILDLGMYGNQLSMLDEQQLIQKLGQLLENKSTGRQRKEVEPLRLARSFGGDVKSCLVLCCVILVRQMLHTTYLPESLSLDGRAQGGGAQGHRGGVDGWSDWYLIVIDDIWDKTVWETIKLAFSGFNCPGSRIITTTRILSVSEACCSSSNDSIYQMEPLSDDDSKKLFYSIIFSSRCGFPHEYEQVSIDILKKCGGVPLAIITTAGMTFKKTMAGMLASDQRVKSVDEWHVLLSSIGHALAEDPCREEMLRILSFSYYELSPLLKTCLLCLSIFPGALPIIRDRLVKKLVAEGIVTQETKLIGSPKEYEVRLSREISREEAASHCLDQLVNRNVIHPLECNNNGEAISYHIHPMMHGLLEAIATDENFAASLDLKNNYSVKYFNRLGGFRSALVHLSINCPDSEILNELPIMASHGVRSLTVFGHANRSLLRHFEGIRLLDLEGCKSIERADVEYICSMVLLKQLCLAKTQINELPPEIGNLQCLEGLDVGGTQITQLPPQIGKLLRLKTLDARKSGVKDLPDEVVRLTRLVYLLIGDNESCEGVKLPDGFGKMTSLQQLGTIDLRKCSSSSLKELGELPYLKEIAVVSSDGQEDTRMYNALLYSLNKSIKKSSLAVYSDFRLSTVQSSSGYKYLDYWKKHSVLRFLKVPTGHAGLHLGMLDIRVCKLEEDDLKILGKLPRLQSLIVRLEVLPTKMIHISYVGFAKLERFYVDFRMPRVVFEEGAMPKLEHVELKLYAGSASEEHMGISHLLSLQKVTLRYSKWYATNKGVKETTEAVKSECKEHQNELTLCIAEEEKNGICNMKTEVFQENRVASSSKMTEIVKEEEEDTQEGGLHQREATASCNGTSEIEEVVE</sequence>
<dbReference type="Pfam" id="PF00931">
    <property type="entry name" value="NB-ARC"/>
    <property type="match status" value="2"/>
</dbReference>
<dbReference type="SUPFAM" id="SSF52058">
    <property type="entry name" value="L domain-like"/>
    <property type="match status" value="1"/>
</dbReference>
<reference evidence="10" key="1">
    <citation type="submission" date="2015-06" db="UniProtKB">
        <authorList>
            <consortium name="EnsemblPlants"/>
        </authorList>
    </citation>
    <scope>IDENTIFICATION</scope>
</reference>
<dbReference type="GO" id="GO:0098542">
    <property type="term" value="P:defense response to other organism"/>
    <property type="evidence" value="ECO:0007669"/>
    <property type="project" value="TreeGrafter"/>
</dbReference>
<dbReference type="SUPFAM" id="SSF52540">
    <property type="entry name" value="P-loop containing nucleoside triphosphate hydrolases"/>
    <property type="match status" value="2"/>
</dbReference>
<keyword evidence="2" id="KW-0433">Leucine-rich repeat</keyword>
<feature type="domain" description="Disease resistance R13L4/SHOC-2-like LRR" evidence="9">
    <location>
        <begin position="730"/>
        <end position="1028"/>
    </location>
</feature>
<dbReference type="InterPro" id="IPR055414">
    <property type="entry name" value="LRR_R13L4/SHOC2-like"/>
</dbReference>
<name>M8BD84_AEGTA</name>
<evidence type="ECO:0000313" key="10">
    <source>
        <dbReference type="EnsemblPlants" id="EMT11635"/>
    </source>
</evidence>
<organism evidence="10">
    <name type="scientific">Aegilops tauschii</name>
    <name type="common">Tausch's goatgrass</name>
    <name type="synonym">Aegilops squarrosa</name>
    <dbReference type="NCBI Taxonomy" id="37682"/>
    <lineage>
        <taxon>Eukaryota</taxon>
        <taxon>Viridiplantae</taxon>
        <taxon>Streptophyta</taxon>
        <taxon>Embryophyta</taxon>
        <taxon>Tracheophyta</taxon>
        <taxon>Spermatophyta</taxon>
        <taxon>Magnoliopsida</taxon>
        <taxon>Liliopsida</taxon>
        <taxon>Poales</taxon>
        <taxon>Poaceae</taxon>
        <taxon>BOP clade</taxon>
        <taxon>Pooideae</taxon>
        <taxon>Triticodae</taxon>
        <taxon>Triticeae</taxon>
        <taxon>Triticinae</taxon>
        <taxon>Aegilops</taxon>
    </lineage>
</organism>
<dbReference type="ExpressionAtlas" id="M8BD84">
    <property type="expression patterns" value="baseline"/>
</dbReference>
<dbReference type="PANTHER" id="PTHR23155:SF1228">
    <property type="entry name" value="NB-ARC DOMAIN CONTAINING PROTEIN, EXPRESSED"/>
    <property type="match status" value="1"/>
</dbReference>
<comment type="similarity">
    <text evidence="1">Belongs to the disease resistance NB-LRR family.</text>
</comment>